<sequence>MQKRWRQKQNVKNNDRYLKRERMRKKGAYIPTYQLTPQQQEKRRKKCREDYKRLYIRKKKNKQTVENPPQNSIHN</sequence>
<gene>
    <name evidence="1" type="ORF">ACJMK2_036652</name>
</gene>
<organism evidence="1 2">
    <name type="scientific">Sinanodonta woodiana</name>
    <name type="common">Chinese pond mussel</name>
    <name type="synonym">Anodonta woodiana</name>
    <dbReference type="NCBI Taxonomy" id="1069815"/>
    <lineage>
        <taxon>Eukaryota</taxon>
        <taxon>Metazoa</taxon>
        <taxon>Spiralia</taxon>
        <taxon>Lophotrochozoa</taxon>
        <taxon>Mollusca</taxon>
        <taxon>Bivalvia</taxon>
        <taxon>Autobranchia</taxon>
        <taxon>Heteroconchia</taxon>
        <taxon>Palaeoheterodonta</taxon>
        <taxon>Unionida</taxon>
        <taxon>Unionoidea</taxon>
        <taxon>Unionidae</taxon>
        <taxon>Unioninae</taxon>
        <taxon>Sinanodonta</taxon>
    </lineage>
</organism>
<accession>A0ABD3WLF5</accession>
<dbReference type="AlphaFoldDB" id="A0ABD3WLF5"/>
<evidence type="ECO:0000313" key="1">
    <source>
        <dbReference type="EMBL" id="KAL3873553.1"/>
    </source>
</evidence>
<name>A0ABD3WLF5_SINWO</name>
<reference evidence="1 2" key="1">
    <citation type="submission" date="2024-11" db="EMBL/GenBank/DDBJ databases">
        <title>Chromosome-level genome assembly of the freshwater bivalve Anodonta woodiana.</title>
        <authorList>
            <person name="Chen X."/>
        </authorList>
    </citation>
    <scope>NUCLEOTIDE SEQUENCE [LARGE SCALE GENOMIC DNA]</scope>
    <source>
        <strain evidence="1">MN2024</strain>
        <tissue evidence="1">Gills</tissue>
    </source>
</reference>
<dbReference type="Proteomes" id="UP001634394">
    <property type="component" value="Unassembled WGS sequence"/>
</dbReference>
<comment type="caution">
    <text evidence="1">The sequence shown here is derived from an EMBL/GenBank/DDBJ whole genome shotgun (WGS) entry which is preliminary data.</text>
</comment>
<proteinExistence type="predicted"/>
<keyword evidence="2" id="KW-1185">Reference proteome</keyword>
<protein>
    <submittedName>
        <fullName evidence="1">Uncharacterized protein</fullName>
    </submittedName>
</protein>
<dbReference type="EMBL" id="JBJQND010000006">
    <property type="protein sequence ID" value="KAL3873553.1"/>
    <property type="molecule type" value="Genomic_DNA"/>
</dbReference>
<evidence type="ECO:0000313" key="2">
    <source>
        <dbReference type="Proteomes" id="UP001634394"/>
    </source>
</evidence>